<dbReference type="EMBL" id="BART01018017">
    <property type="protein sequence ID" value="GAG84890.1"/>
    <property type="molecule type" value="Genomic_DNA"/>
</dbReference>
<organism evidence="3">
    <name type="scientific">marine sediment metagenome</name>
    <dbReference type="NCBI Taxonomy" id="412755"/>
    <lineage>
        <taxon>unclassified sequences</taxon>
        <taxon>metagenomes</taxon>
        <taxon>ecological metagenomes</taxon>
    </lineage>
</organism>
<feature type="region of interest" description="Disordered" evidence="1">
    <location>
        <begin position="1"/>
        <end position="23"/>
    </location>
</feature>
<evidence type="ECO:0000313" key="3">
    <source>
        <dbReference type="EMBL" id="GAG84890.1"/>
    </source>
</evidence>
<dbReference type="Gene3D" id="3.40.1190.20">
    <property type="match status" value="1"/>
</dbReference>
<evidence type="ECO:0000256" key="1">
    <source>
        <dbReference type="SAM" id="MobiDB-lite"/>
    </source>
</evidence>
<name>X1AQ49_9ZZZZ</name>
<comment type="caution">
    <text evidence="3">The sequence shown here is derived from an EMBL/GenBank/DDBJ whole genome shotgun (WGS) entry which is preliminary data.</text>
</comment>
<dbReference type="AlphaFoldDB" id="X1AQ49"/>
<dbReference type="Pfam" id="PF00294">
    <property type="entry name" value="PfkB"/>
    <property type="match status" value="1"/>
</dbReference>
<feature type="non-terminal residue" evidence="3">
    <location>
        <position position="1"/>
    </location>
</feature>
<feature type="domain" description="Carbohydrate kinase PfkB" evidence="2">
    <location>
        <begin position="17"/>
        <end position="64"/>
    </location>
</feature>
<protein>
    <recommendedName>
        <fullName evidence="2">Carbohydrate kinase PfkB domain-containing protein</fullName>
    </recommendedName>
</protein>
<dbReference type="InterPro" id="IPR011611">
    <property type="entry name" value="PfkB_dom"/>
</dbReference>
<dbReference type="InterPro" id="IPR029056">
    <property type="entry name" value="Ribokinase-like"/>
</dbReference>
<reference evidence="3" key="1">
    <citation type="journal article" date="2014" name="Front. Microbiol.">
        <title>High frequency of phylogenetically diverse reductive dehalogenase-homologous genes in deep subseafloor sedimentary metagenomes.</title>
        <authorList>
            <person name="Kawai M."/>
            <person name="Futagami T."/>
            <person name="Toyoda A."/>
            <person name="Takaki Y."/>
            <person name="Nishi S."/>
            <person name="Hori S."/>
            <person name="Arai W."/>
            <person name="Tsubouchi T."/>
            <person name="Morono Y."/>
            <person name="Uchiyama I."/>
            <person name="Ito T."/>
            <person name="Fujiyama A."/>
            <person name="Inagaki F."/>
            <person name="Takami H."/>
        </authorList>
    </citation>
    <scope>NUCLEOTIDE SEQUENCE</scope>
    <source>
        <strain evidence="3">Expedition CK06-06</strain>
    </source>
</reference>
<accession>X1AQ49</accession>
<gene>
    <name evidence="3" type="ORF">S01H4_34106</name>
</gene>
<dbReference type="SUPFAM" id="SSF53613">
    <property type="entry name" value="Ribokinase-like"/>
    <property type="match status" value="1"/>
</dbReference>
<evidence type="ECO:0000259" key="2">
    <source>
        <dbReference type="Pfam" id="PF00294"/>
    </source>
</evidence>
<proteinExistence type="predicted"/>
<sequence length="90" mass="9880">SLTGYSKGQSYWAPAYPPRNTATVDPTGCGDTYMAGYLFYRERTAKLDEVGKFAAMTASLKLERGCLFRGDEQDVRDFANAVGQPLRSTA</sequence>